<reference evidence="3 4" key="1">
    <citation type="submission" date="2020-05" db="EMBL/GenBank/DDBJ databases">
        <title>Erythrobacter mangrovi sp. nov., isolated from rhizosphere soil of mangrove plant (Kandelia candel).</title>
        <authorList>
            <person name="Ye Y.H."/>
        </authorList>
    </citation>
    <scope>NUCLEOTIDE SEQUENCE [LARGE SCALE GENOMIC DNA]</scope>
    <source>
        <strain evidence="3 4">EB310</strain>
    </source>
</reference>
<sequence>MYIVKGAMLASICAVTLAGCTQQAGEAMPQPIEVSDATGAISLPEGFDRWPTLGAWATASAGPDTPVNELHTVYVSPGGIESYRKDGVFADGTVLVKAVSDVKAAPLTTGNAHWAAKDKVWFVMVKDSKNSHKDNPLWREGWGWALFDAGDPSKQVATSFEETCQTCHEPAKDSDWIYSAAYPVLHDGEPKKASWDPN</sequence>
<dbReference type="Pfam" id="PF16694">
    <property type="entry name" value="Cytochrome_P460"/>
    <property type="match status" value="1"/>
</dbReference>
<keyword evidence="1" id="KW-0732">Signal</keyword>
<evidence type="ECO:0000313" key="3">
    <source>
        <dbReference type="EMBL" id="QKG71976.1"/>
    </source>
</evidence>
<dbReference type="PROSITE" id="PS51257">
    <property type="entry name" value="PROKAR_LIPOPROTEIN"/>
    <property type="match status" value="1"/>
</dbReference>
<feature type="chain" id="PRO_5028944270" evidence="1">
    <location>
        <begin position="25"/>
        <end position="198"/>
    </location>
</feature>
<protein>
    <submittedName>
        <fullName evidence="3">Cytochrome P460 family protein</fullName>
    </submittedName>
</protein>
<keyword evidence="4" id="KW-1185">Reference proteome</keyword>
<dbReference type="KEGG" id="emv:HQR01_11710"/>
<evidence type="ECO:0000256" key="1">
    <source>
        <dbReference type="SAM" id="SignalP"/>
    </source>
</evidence>
<feature type="domain" description="Cytochrome P460" evidence="2">
    <location>
        <begin position="44"/>
        <end position="179"/>
    </location>
</feature>
<dbReference type="AlphaFoldDB" id="A0A7D3XWP6"/>
<dbReference type="EMBL" id="CP053921">
    <property type="protein sequence ID" value="QKG71976.1"/>
    <property type="molecule type" value="Genomic_DNA"/>
</dbReference>
<dbReference type="Gene3D" id="3.50.70.20">
    <property type="entry name" value="Cytochrome P460"/>
    <property type="match status" value="1"/>
</dbReference>
<proteinExistence type="predicted"/>
<evidence type="ECO:0000259" key="2">
    <source>
        <dbReference type="Pfam" id="PF16694"/>
    </source>
</evidence>
<name>A0A7D3XWP6_9SPHN</name>
<gene>
    <name evidence="3" type="ORF">HQR01_11710</name>
</gene>
<organism evidence="3 4">
    <name type="scientific">Erythrobacter mangrovi</name>
    <dbReference type="NCBI Taxonomy" id="2739433"/>
    <lineage>
        <taxon>Bacteria</taxon>
        <taxon>Pseudomonadati</taxon>
        <taxon>Pseudomonadota</taxon>
        <taxon>Alphaproteobacteria</taxon>
        <taxon>Sphingomonadales</taxon>
        <taxon>Erythrobacteraceae</taxon>
        <taxon>Erythrobacter/Porphyrobacter group</taxon>
        <taxon>Erythrobacter</taxon>
    </lineage>
</organism>
<dbReference type="InterPro" id="IPR038142">
    <property type="entry name" value="Cytochrome_P460_sp"/>
</dbReference>
<dbReference type="InterPro" id="IPR032033">
    <property type="entry name" value="Cytochrome_P460"/>
</dbReference>
<evidence type="ECO:0000313" key="4">
    <source>
        <dbReference type="Proteomes" id="UP000504693"/>
    </source>
</evidence>
<accession>A0A7D3XWP6</accession>
<dbReference type="Proteomes" id="UP000504693">
    <property type="component" value="Chromosome"/>
</dbReference>
<dbReference type="RefSeq" id="WP_173215037.1">
    <property type="nucleotide sequence ID" value="NZ_CP053921.1"/>
</dbReference>
<dbReference type="CDD" id="cd20750">
    <property type="entry name" value="cyt_c_I"/>
    <property type="match status" value="1"/>
</dbReference>
<feature type="signal peptide" evidence="1">
    <location>
        <begin position="1"/>
        <end position="24"/>
    </location>
</feature>